<reference evidence="3 4" key="1">
    <citation type="submission" date="2014-06" db="EMBL/GenBank/DDBJ databases">
        <authorList>
            <person name="Swart Estienne"/>
        </authorList>
    </citation>
    <scope>NUCLEOTIDE SEQUENCE [LARGE SCALE GENOMIC DNA]</scope>
    <source>
        <strain evidence="3 4">130c</strain>
    </source>
</reference>
<dbReference type="Pfam" id="PF12919">
    <property type="entry name" value="TcdA_TcdB"/>
    <property type="match status" value="1"/>
</dbReference>
<keyword evidence="4" id="KW-1185">Reference proteome</keyword>
<dbReference type="EMBL" id="CCKQ01008119">
    <property type="protein sequence ID" value="CDW79566.1"/>
    <property type="molecule type" value="Genomic_DNA"/>
</dbReference>
<sequence length="405" mass="47953">MEKYMILYIFMMFQISQAFLFIDPILAIGRMTFLERFLYTSINVLGFCYYPRNTQFGNFMMLQREVSKNAMKQKNITKQALADYHISLHEMKEPSKYLKLAYKRSMSPRIPLITHRVYFTNKDSPLELDNFLSGDLQEKLYSTYRYFDDSASKYEDLKSKEGLKWTHYFWVISKKILPRTTQLLEQKGVIVREISESQLYDTKTRDQIDFYMEDFKAVSAATDVIRAMVVAEFGGFYFDNDFNLDLWDYNLHYLFDFYGFSFKEYQGDRFILNGIFGAKKEHPIVVNYLKQMTGTFSLKEEQRPTYQSECMFRTTAMTYFATGPFIIGSIAYNYINKDGNQDMIIQWNHSKENAVYEIKTQEIDENGQIKPITIRHSGRDSLSASWTRHFSDMLTFGWAEINNFN</sequence>
<organism evidence="3 4">
    <name type="scientific">Stylonychia lemnae</name>
    <name type="common">Ciliate</name>
    <dbReference type="NCBI Taxonomy" id="5949"/>
    <lineage>
        <taxon>Eukaryota</taxon>
        <taxon>Sar</taxon>
        <taxon>Alveolata</taxon>
        <taxon>Ciliophora</taxon>
        <taxon>Intramacronucleata</taxon>
        <taxon>Spirotrichea</taxon>
        <taxon>Stichotrichia</taxon>
        <taxon>Sporadotrichida</taxon>
        <taxon>Oxytrichidae</taxon>
        <taxon>Stylonychinae</taxon>
        <taxon>Stylonychia</taxon>
    </lineage>
</organism>
<keyword evidence="1" id="KW-0812">Transmembrane</keyword>
<dbReference type="Proteomes" id="UP000039865">
    <property type="component" value="Unassembled WGS sequence"/>
</dbReference>
<keyword evidence="1" id="KW-0472">Membrane</keyword>
<gene>
    <name evidence="3" type="primary">Contig11298.g12073</name>
    <name evidence="3" type="ORF">STYLEM_8556</name>
</gene>
<evidence type="ECO:0000259" key="2">
    <source>
        <dbReference type="Pfam" id="PF12919"/>
    </source>
</evidence>
<dbReference type="InterPro" id="IPR029044">
    <property type="entry name" value="Nucleotide-diphossugar_trans"/>
</dbReference>
<proteinExistence type="predicted"/>
<dbReference type="Gene3D" id="3.90.550.20">
    <property type="match status" value="1"/>
</dbReference>
<protein>
    <recommendedName>
        <fullName evidence="2">GT44 domain-containing protein</fullName>
    </recommendedName>
</protein>
<dbReference type="InParanoid" id="A0A078ACH8"/>
<name>A0A078ACH8_STYLE</name>
<evidence type="ECO:0000313" key="4">
    <source>
        <dbReference type="Proteomes" id="UP000039865"/>
    </source>
</evidence>
<accession>A0A078ACH8</accession>
<evidence type="ECO:0000313" key="3">
    <source>
        <dbReference type="EMBL" id="CDW79566.1"/>
    </source>
</evidence>
<dbReference type="SUPFAM" id="SSF53448">
    <property type="entry name" value="Nucleotide-diphospho-sugar transferases"/>
    <property type="match status" value="1"/>
</dbReference>
<feature type="transmembrane region" description="Helical" evidence="1">
    <location>
        <begin position="6"/>
        <end position="28"/>
    </location>
</feature>
<feature type="domain" description="GT44" evidence="2">
    <location>
        <begin position="92"/>
        <end position="242"/>
    </location>
</feature>
<dbReference type="GO" id="GO:0016757">
    <property type="term" value="F:glycosyltransferase activity"/>
    <property type="evidence" value="ECO:0007669"/>
    <property type="project" value="InterPro"/>
</dbReference>
<dbReference type="AlphaFoldDB" id="A0A078ACH8"/>
<keyword evidence="1" id="KW-1133">Transmembrane helix</keyword>
<dbReference type="InterPro" id="IPR024770">
    <property type="entry name" value="TcdA/TcdB_cat"/>
</dbReference>
<evidence type="ECO:0000256" key="1">
    <source>
        <dbReference type="SAM" id="Phobius"/>
    </source>
</evidence>